<feature type="domain" description="Macro" evidence="2">
    <location>
        <begin position="27"/>
        <end position="208"/>
    </location>
</feature>
<dbReference type="PANTHER" id="PTHR11106">
    <property type="entry name" value="GANGLIOSIDE INDUCED DIFFERENTIATION ASSOCIATED PROTEIN 2-RELATED"/>
    <property type="match status" value="1"/>
</dbReference>
<evidence type="ECO:0000256" key="1">
    <source>
        <dbReference type="SAM" id="MobiDB-lite"/>
    </source>
</evidence>
<dbReference type="Pfam" id="PF01661">
    <property type="entry name" value="Macro"/>
    <property type="match status" value="1"/>
</dbReference>
<dbReference type="InterPro" id="IPR043472">
    <property type="entry name" value="Macro_dom-like"/>
</dbReference>
<dbReference type="Proteomes" id="UP000094569">
    <property type="component" value="Unassembled WGS sequence"/>
</dbReference>
<dbReference type="VEuPathDB" id="FungiDB:SI65_09601"/>
<feature type="compositionally biased region" description="Polar residues" evidence="1">
    <location>
        <begin position="216"/>
        <end position="225"/>
    </location>
</feature>
<dbReference type="AlphaFoldDB" id="A0A1E3B1Q5"/>
<proteinExistence type="predicted"/>
<dbReference type="PANTHER" id="PTHR11106:SF27">
    <property type="entry name" value="MACRO DOMAIN-CONTAINING PROTEIN"/>
    <property type="match status" value="1"/>
</dbReference>
<dbReference type="InterPro" id="IPR002589">
    <property type="entry name" value="Macro_dom"/>
</dbReference>
<feature type="compositionally biased region" description="Basic and acidic residues" evidence="1">
    <location>
        <begin position="257"/>
        <end position="270"/>
    </location>
</feature>
<dbReference type="EMBL" id="JXNT01000020">
    <property type="protein sequence ID" value="ODM14849.1"/>
    <property type="molecule type" value="Genomic_DNA"/>
</dbReference>
<dbReference type="PROSITE" id="PS51154">
    <property type="entry name" value="MACRO"/>
    <property type="match status" value="1"/>
</dbReference>
<evidence type="ECO:0000259" key="2">
    <source>
        <dbReference type="PROSITE" id="PS51154"/>
    </source>
</evidence>
<dbReference type="NCBIfam" id="NF001664">
    <property type="entry name" value="PRK00431.1-6"/>
    <property type="match status" value="1"/>
</dbReference>
<protein>
    <recommendedName>
        <fullName evidence="2">Macro domain-containing protein</fullName>
    </recommendedName>
</protein>
<feature type="compositionally biased region" description="Basic and acidic residues" evidence="1">
    <location>
        <begin position="287"/>
        <end position="309"/>
    </location>
</feature>
<dbReference type="CDD" id="cd02908">
    <property type="entry name" value="Macro_OAADPr_deacetylase"/>
    <property type="match status" value="1"/>
</dbReference>
<dbReference type="SMART" id="SM00506">
    <property type="entry name" value="A1pp"/>
    <property type="match status" value="1"/>
</dbReference>
<feature type="region of interest" description="Disordered" evidence="1">
    <location>
        <begin position="211"/>
        <end position="356"/>
    </location>
</feature>
<accession>A0A1E3B1Q5</accession>
<evidence type="ECO:0000313" key="4">
    <source>
        <dbReference type="Proteomes" id="UP000094569"/>
    </source>
</evidence>
<keyword evidence="4" id="KW-1185">Reference proteome</keyword>
<dbReference type="OrthoDB" id="6077599at2759"/>
<feature type="compositionally biased region" description="Basic and acidic residues" evidence="1">
    <location>
        <begin position="341"/>
        <end position="356"/>
    </location>
</feature>
<name>A0A1E3B1Q5_ASPCR</name>
<reference evidence="3 4" key="1">
    <citation type="journal article" date="2016" name="BMC Genomics">
        <title>Comparative genomic and transcriptomic analyses of the Fuzhuan brick tea-fermentation fungus Aspergillus cristatus.</title>
        <authorList>
            <person name="Ge Y."/>
            <person name="Wang Y."/>
            <person name="Liu Y."/>
            <person name="Tan Y."/>
            <person name="Ren X."/>
            <person name="Zhang X."/>
            <person name="Hyde K.D."/>
            <person name="Liu Y."/>
            <person name="Liu Z."/>
        </authorList>
    </citation>
    <scope>NUCLEOTIDE SEQUENCE [LARGE SCALE GENOMIC DNA]</scope>
    <source>
        <strain evidence="3 4">GZAAS20.1005</strain>
    </source>
</reference>
<comment type="caution">
    <text evidence="3">The sequence shown here is derived from an EMBL/GenBank/DDBJ whole genome shotgun (WGS) entry which is preliminary data.</text>
</comment>
<gene>
    <name evidence="3" type="ORF">SI65_09601</name>
</gene>
<evidence type="ECO:0000313" key="3">
    <source>
        <dbReference type="EMBL" id="ODM14849.1"/>
    </source>
</evidence>
<dbReference type="STRING" id="573508.A0A1E3B1Q5"/>
<dbReference type="SUPFAM" id="SSF52949">
    <property type="entry name" value="Macro domain-like"/>
    <property type="match status" value="1"/>
</dbReference>
<organism evidence="3 4">
    <name type="scientific">Aspergillus cristatus</name>
    <name type="common">Chinese Fuzhuan brick tea-fermentation fungus</name>
    <name type="synonym">Eurotium cristatum</name>
    <dbReference type="NCBI Taxonomy" id="573508"/>
    <lineage>
        <taxon>Eukaryota</taxon>
        <taxon>Fungi</taxon>
        <taxon>Dikarya</taxon>
        <taxon>Ascomycota</taxon>
        <taxon>Pezizomycotina</taxon>
        <taxon>Eurotiomycetes</taxon>
        <taxon>Eurotiomycetidae</taxon>
        <taxon>Eurotiales</taxon>
        <taxon>Aspergillaceae</taxon>
        <taxon>Aspergillus</taxon>
        <taxon>Aspergillus subgen. Aspergillus</taxon>
    </lineage>
</organism>
<dbReference type="Gene3D" id="3.40.220.10">
    <property type="entry name" value="Leucine Aminopeptidase, subunit E, domain 1"/>
    <property type="match status" value="1"/>
</dbReference>
<sequence>MASLVPLSEIPTASLLYKLKRLAPASSQALSPSQTFNDKISLIRNDITKLQVDCIVNAANESLLGGGGVDGAIHRAAGPYLYNECRTLRGCETGDAKVTSAYNLPCKKIIHTVGPVYRLEEWPEYLLRSCYRRSLELAVEHNMRSIAFPAISTGVYGYPSEEAALVALDEARQFLEDPDNIGQLERIVFCNFERKDEKAYEKWFPKFFPPTEQDLPHSSTQQNSRSKADGEFSPSPEILADKLPDPPTEDPTLDGQSEAKRQKLDSDDLGHSSITMIDERSEDEWEEVNRSEDEGDKFERLRRSEIERSEETDDEPVEVDRASSAADVHSVQSSGILGMDGSHEYRSVGNMLEKDW</sequence>